<dbReference type="GO" id="GO:0005886">
    <property type="term" value="C:plasma membrane"/>
    <property type="evidence" value="ECO:0007669"/>
    <property type="project" value="UniProtKB-SubCell"/>
</dbReference>
<keyword evidence="4 7" id="KW-0812">Transmembrane</keyword>
<keyword evidence="6 7" id="KW-0472">Membrane</keyword>
<feature type="domain" description="Mechanosensitive ion channel MscS" evidence="8">
    <location>
        <begin position="105"/>
        <end position="171"/>
    </location>
</feature>
<evidence type="ECO:0000256" key="2">
    <source>
        <dbReference type="ARBA" id="ARBA00008017"/>
    </source>
</evidence>
<evidence type="ECO:0000313" key="11">
    <source>
        <dbReference type="EMBL" id="TLE16337.1"/>
    </source>
</evidence>
<gene>
    <name evidence="11" type="ORF">LS72_003520</name>
</gene>
<evidence type="ECO:0000256" key="1">
    <source>
        <dbReference type="ARBA" id="ARBA00004651"/>
    </source>
</evidence>
<dbReference type="Pfam" id="PF21082">
    <property type="entry name" value="MS_channel_3rd"/>
    <property type="match status" value="1"/>
</dbReference>
<sequence>METKIIGMSDKIVEWFINFAPNLVSASLILLFGYILAKLLSKYIAKVLKKITKDETLGIFFKNVIFVGVLLLTIVTALTNLGVKTTSIIAVLGTAGLAIALSLKDSLTNLAAGILLVVLRFFSRGDTISVGSITGKVDSINLFETRLTTLDNQMVILPNSSIISSPVININANQTRRMDLIFGIDYKSDILQAKQVLEGIFKEDEMVLNDPEPVVGVNALNASSIDLVVRFWVKSEDYFRAKIILTQKVKMAFDERGIEIPYNKLDININPTQLPSFKDGQ</sequence>
<dbReference type="Gene3D" id="1.10.287.1260">
    <property type="match status" value="1"/>
</dbReference>
<dbReference type="Gene3D" id="2.30.30.60">
    <property type="match status" value="1"/>
</dbReference>
<dbReference type="RefSeq" id="WP_034552523.1">
    <property type="nucleotide sequence ID" value="NZ_JRPC02000007.1"/>
</dbReference>
<evidence type="ECO:0000256" key="4">
    <source>
        <dbReference type="ARBA" id="ARBA00022692"/>
    </source>
</evidence>
<dbReference type="GO" id="GO:0008381">
    <property type="term" value="F:mechanosensitive monoatomic ion channel activity"/>
    <property type="evidence" value="ECO:0007669"/>
    <property type="project" value="InterPro"/>
</dbReference>
<dbReference type="InterPro" id="IPR049278">
    <property type="entry name" value="MS_channel_C"/>
</dbReference>
<dbReference type="EMBL" id="JRPC02000007">
    <property type="protein sequence ID" value="TLE16337.1"/>
    <property type="molecule type" value="Genomic_DNA"/>
</dbReference>
<feature type="transmembrane region" description="Helical" evidence="7">
    <location>
        <begin position="15"/>
        <end position="37"/>
    </location>
</feature>
<dbReference type="SUPFAM" id="SSF50182">
    <property type="entry name" value="Sm-like ribonucleoproteins"/>
    <property type="match status" value="1"/>
</dbReference>
<dbReference type="SUPFAM" id="SSF82861">
    <property type="entry name" value="Mechanosensitive channel protein MscS (YggB), transmembrane region"/>
    <property type="match status" value="1"/>
</dbReference>
<dbReference type="SUPFAM" id="SSF82689">
    <property type="entry name" value="Mechanosensitive channel protein MscS (YggB), C-terminal domain"/>
    <property type="match status" value="1"/>
</dbReference>
<feature type="domain" description="Mechanosensitive ion channel MscS C-terminal" evidence="9">
    <location>
        <begin position="180"/>
        <end position="260"/>
    </location>
</feature>
<dbReference type="PANTHER" id="PTHR30221">
    <property type="entry name" value="SMALL-CONDUCTANCE MECHANOSENSITIVE CHANNEL"/>
    <property type="match status" value="1"/>
</dbReference>
<dbReference type="InterPro" id="IPR049142">
    <property type="entry name" value="MS_channel_1st"/>
</dbReference>
<comment type="caution">
    <text evidence="11">The sequence shown here is derived from an EMBL/GenBank/DDBJ whole genome shotgun (WGS) entry which is preliminary data.</text>
</comment>
<reference evidence="11 12" key="1">
    <citation type="journal article" date="2014" name="Genome Announc.">
        <title>Draft genome sequences of eight enterohepatic helicobacter species isolated from both laboratory and wild rodents.</title>
        <authorList>
            <person name="Sheh A."/>
            <person name="Shen Z."/>
            <person name="Fox J.G."/>
        </authorList>
    </citation>
    <scope>NUCLEOTIDE SEQUENCE [LARGE SCALE GENOMIC DNA]</scope>
    <source>
        <strain evidence="11 12">MIT-03-7007</strain>
    </source>
</reference>
<keyword evidence="3" id="KW-1003">Cell membrane</keyword>
<evidence type="ECO:0000256" key="6">
    <source>
        <dbReference type="ARBA" id="ARBA00023136"/>
    </source>
</evidence>
<dbReference type="AlphaFoldDB" id="A0A4U8UER4"/>
<dbReference type="PANTHER" id="PTHR30221:SF1">
    <property type="entry name" value="SMALL-CONDUCTANCE MECHANOSENSITIVE CHANNEL"/>
    <property type="match status" value="1"/>
</dbReference>
<evidence type="ECO:0000256" key="3">
    <source>
        <dbReference type="ARBA" id="ARBA00022475"/>
    </source>
</evidence>
<keyword evidence="5 7" id="KW-1133">Transmembrane helix</keyword>
<dbReference type="Pfam" id="PF05552">
    <property type="entry name" value="MS_channel_1st_1"/>
    <property type="match status" value="1"/>
</dbReference>
<accession>A0A4U8UER4</accession>
<protein>
    <submittedName>
        <fullName evidence="11">Mechanosensitive ion channel</fullName>
    </submittedName>
</protein>
<dbReference type="InterPro" id="IPR023408">
    <property type="entry name" value="MscS_beta-dom_sf"/>
</dbReference>
<dbReference type="InterPro" id="IPR045275">
    <property type="entry name" value="MscS_archaea/bacteria_type"/>
</dbReference>
<dbReference type="InterPro" id="IPR008910">
    <property type="entry name" value="MSC_TM_helix"/>
</dbReference>
<keyword evidence="12" id="KW-1185">Reference proteome</keyword>
<evidence type="ECO:0000313" key="12">
    <source>
        <dbReference type="Proteomes" id="UP000029920"/>
    </source>
</evidence>
<evidence type="ECO:0000259" key="9">
    <source>
        <dbReference type="Pfam" id="PF21082"/>
    </source>
</evidence>
<evidence type="ECO:0000259" key="8">
    <source>
        <dbReference type="Pfam" id="PF00924"/>
    </source>
</evidence>
<feature type="domain" description="Mechanosensitive ion channel transmembrane helices 2/3" evidence="10">
    <location>
        <begin position="63"/>
        <end position="101"/>
    </location>
</feature>
<dbReference type="InterPro" id="IPR011066">
    <property type="entry name" value="MscS_channel_C_sf"/>
</dbReference>
<evidence type="ECO:0000256" key="7">
    <source>
        <dbReference type="SAM" id="Phobius"/>
    </source>
</evidence>
<name>A0A4U8UER4_9HELI</name>
<organism evidence="11 12">
    <name type="scientific">Helicobacter apodemus</name>
    <dbReference type="NCBI Taxonomy" id="135569"/>
    <lineage>
        <taxon>Bacteria</taxon>
        <taxon>Pseudomonadati</taxon>
        <taxon>Campylobacterota</taxon>
        <taxon>Epsilonproteobacteria</taxon>
        <taxon>Campylobacterales</taxon>
        <taxon>Helicobacteraceae</taxon>
        <taxon>Helicobacter</taxon>
    </lineage>
</organism>
<dbReference type="InterPro" id="IPR010920">
    <property type="entry name" value="LSM_dom_sf"/>
</dbReference>
<proteinExistence type="inferred from homology"/>
<dbReference type="Pfam" id="PF00924">
    <property type="entry name" value="MS_channel_2nd"/>
    <property type="match status" value="1"/>
</dbReference>
<dbReference type="Pfam" id="PF21088">
    <property type="entry name" value="MS_channel_1st"/>
    <property type="match status" value="1"/>
</dbReference>
<feature type="transmembrane region" description="Helical" evidence="7">
    <location>
        <begin position="57"/>
        <end position="79"/>
    </location>
</feature>
<dbReference type="Proteomes" id="UP000029920">
    <property type="component" value="Unassembled WGS sequence"/>
</dbReference>
<evidence type="ECO:0000256" key="5">
    <source>
        <dbReference type="ARBA" id="ARBA00022989"/>
    </source>
</evidence>
<comment type="similarity">
    <text evidence="2">Belongs to the MscS (TC 1.A.23) family.</text>
</comment>
<dbReference type="Gene3D" id="3.30.70.100">
    <property type="match status" value="1"/>
</dbReference>
<evidence type="ECO:0000259" key="10">
    <source>
        <dbReference type="Pfam" id="PF21088"/>
    </source>
</evidence>
<dbReference type="InterPro" id="IPR011014">
    <property type="entry name" value="MscS_channel_TM-2"/>
</dbReference>
<comment type="subcellular location">
    <subcellularLocation>
        <location evidence="1">Cell membrane</location>
        <topology evidence="1">Multi-pass membrane protein</topology>
    </subcellularLocation>
</comment>
<dbReference type="InterPro" id="IPR006685">
    <property type="entry name" value="MscS_channel_2nd"/>
</dbReference>